<feature type="transmembrane region" description="Helical" evidence="8">
    <location>
        <begin position="88"/>
        <end position="108"/>
    </location>
</feature>
<feature type="transmembrane region" description="Helical" evidence="8">
    <location>
        <begin position="40"/>
        <end position="68"/>
    </location>
</feature>
<proteinExistence type="predicted"/>
<sequence>MLNFIASPIGFSVLLSFFMAGALGSLIFQKNDRLANVWSGLFASVGSLWGLFFSSLILLGSLSVSWAVSNPSFSLLSVVFNIDKLSAFFIFVISLITLFCSFYGVGYVKHFYKKYNIGILGLFFNFFVIGMLLVVSAANGIFWLIAWEIMSVASYFLVVYDRDDQENVKAGFLYLVMTHVGTIFIIISFSCFINLPAHLISL</sequence>
<evidence type="ECO:0000313" key="11">
    <source>
        <dbReference type="Proteomes" id="UP000228900"/>
    </source>
</evidence>
<dbReference type="InterPro" id="IPR001750">
    <property type="entry name" value="ND/Mrp_TM"/>
</dbReference>
<evidence type="ECO:0000256" key="3">
    <source>
        <dbReference type="ARBA" id="ARBA00022692"/>
    </source>
</evidence>
<dbReference type="EMBL" id="PFAQ01000038">
    <property type="protein sequence ID" value="PIT94709.1"/>
    <property type="molecule type" value="Genomic_DNA"/>
</dbReference>
<comment type="subcellular location">
    <subcellularLocation>
        <location evidence="1">Cell membrane</location>
        <topology evidence="1">Multi-pass membrane protein</topology>
    </subcellularLocation>
    <subcellularLocation>
        <location evidence="7">Membrane</location>
        <topology evidence="7">Multi-pass membrane protein</topology>
    </subcellularLocation>
</comment>
<dbReference type="GO" id="GO:0005886">
    <property type="term" value="C:plasma membrane"/>
    <property type="evidence" value="ECO:0007669"/>
    <property type="project" value="UniProtKB-SubCell"/>
</dbReference>
<dbReference type="Pfam" id="PF00361">
    <property type="entry name" value="Proton_antipo_M"/>
    <property type="match status" value="1"/>
</dbReference>
<feature type="transmembrane region" description="Helical" evidence="8">
    <location>
        <begin position="141"/>
        <end position="160"/>
    </location>
</feature>
<evidence type="ECO:0000256" key="8">
    <source>
        <dbReference type="SAM" id="Phobius"/>
    </source>
</evidence>
<keyword evidence="2" id="KW-1003">Cell membrane</keyword>
<dbReference type="Proteomes" id="UP000228900">
    <property type="component" value="Unassembled WGS sequence"/>
</dbReference>
<keyword evidence="3 7" id="KW-0812">Transmembrane</keyword>
<evidence type="ECO:0000256" key="4">
    <source>
        <dbReference type="ARBA" id="ARBA00022989"/>
    </source>
</evidence>
<organism evidence="10 11">
    <name type="scientific">Candidatus Falkowbacteria bacterium CG10_big_fil_rev_8_21_14_0_10_39_9</name>
    <dbReference type="NCBI Taxonomy" id="1974566"/>
    <lineage>
        <taxon>Bacteria</taxon>
        <taxon>Candidatus Falkowiibacteriota</taxon>
    </lineage>
</organism>
<feature type="transmembrane region" description="Helical" evidence="8">
    <location>
        <begin position="115"/>
        <end position="135"/>
    </location>
</feature>
<keyword evidence="5" id="KW-0560">Oxidoreductase</keyword>
<comment type="caution">
    <text evidence="10">The sequence shown here is derived from an EMBL/GenBank/DDBJ whole genome shotgun (WGS) entry which is preliminary data.</text>
</comment>
<dbReference type="AlphaFoldDB" id="A0A2M6WPJ8"/>
<evidence type="ECO:0000256" key="6">
    <source>
        <dbReference type="ARBA" id="ARBA00023136"/>
    </source>
</evidence>
<feature type="domain" description="NADH:quinone oxidoreductase/Mrp antiporter transmembrane" evidence="9">
    <location>
        <begin position="142"/>
        <end position="194"/>
    </location>
</feature>
<evidence type="ECO:0000256" key="5">
    <source>
        <dbReference type="ARBA" id="ARBA00023002"/>
    </source>
</evidence>
<dbReference type="PANTHER" id="PTHR42682:SF3">
    <property type="entry name" value="FORMATE HYDROGENLYASE SUBUNIT 3-RELATED"/>
    <property type="match status" value="1"/>
</dbReference>
<evidence type="ECO:0000259" key="9">
    <source>
        <dbReference type="Pfam" id="PF00361"/>
    </source>
</evidence>
<reference evidence="11" key="1">
    <citation type="submission" date="2017-09" db="EMBL/GenBank/DDBJ databases">
        <title>Depth-based differentiation of microbial function through sediment-hosted aquifers and enrichment of novel symbionts in the deep terrestrial subsurface.</title>
        <authorList>
            <person name="Probst A.J."/>
            <person name="Ladd B."/>
            <person name="Jarett J.K."/>
            <person name="Geller-Mcgrath D.E."/>
            <person name="Sieber C.M.K."/>
            <person name="Emerson J.B."/>
            <person name="Anantharaman K."/>
            <person name="Thomas B.C."/>
            <person name="Malmstrom R."/>
            <person name="Stieglmeier M."/>
            <person name="Klingl A."/>
            <person name="Woyke T."/>
            <person name="Ryan C.M."/>
            <person name="Banfield J.F."/>
        </authorList>
    </citation>
    <scope>NUCLEOTIDE SEQUENCE [LARGE SCALE GENOMIC DNA]</scope>
</reference>
<feature type="transmembrane region" description="Helical" evidence="8">
    <location>
        <begin position="6"/>
        <end position="28"/>
    </location>
</feature>
<dbReference type="InterPro" id="IPR052175">
    <property type="entry name" value="ComplexI-like_HydComp"/>
</dbReference>
<dbReference type="PANTHER" id="PTHR42682">
    <property type="entry name" value="HYDROGENASE-4 COMPONENT F"/>
    <property type="match status" value="1"/>
</dbReference>
<protein>
    <recommendedName>
        <fullName evidence="9">NADH:quinone oxidoreductase/Mrp antiporter transmembrane domain-containing protein</fullName>
    </recommendedName>
</protein>
<evidence type="ECO:0000256" key="1">
    <source>
        <dbReference type="ARBA" id="ARBA00004651"/>
    </source>
</evidence>
<feature type="transmembrane region" description="Helical" evidence="8">
    <location>
        <begin position="172"/>
        <end position="195"/>
    </location>
</feature>
<dbReference type="GO" id="GO:0016491">
    <property type="term" value="F:oxidoreductase activity"/>
    <property type="evidence" value="ECO:0007669"/>
    <property type="project" value="UniProtKB-KW"/>
</dbReference>
<evidence type="ECO:0000313" key="10">
    <source>
        <dbReference type="EMBL" id="PIT94709.1"/>
    </source>
</evidence>
<gene>
    <name evidence="10" type="ORF">COT98_02345</name>
</gene>
<evidence type="ECO:0000256" key="2">
    <source>
        <dbReference type="ARBA" id="ARBA00022475"/>
    </source>
</evidence>
<keyword evidence="6 8" id="KW-0472">Membrane</keyword>
<name>A0A2M6WPJ8_9BACT</name>
<keyword evidence="4 8" id="KW-1133">Transmembrane helix</keyword>
<accession>A0A2M6WPJ8</accession>
<evidence type="ECO:0000256" key="7">
    <source>
        <dbReference type="RuleBase" id="RU000320"/>
    </source>
</evidence>